<dbReference type="SMART" id="SM00430">
    <property type="entry name" value="HOLI"/>
    <property type="match status" value="1"/>
</dbReference>
<evidence type="ECO:0000256" key="4">
    <source>
        <dbReference type="ARBA" id="ARBA00022833"/>
    </source>
</evidence>
<dbReference type="PROSITE" id="PS00031">
    <property type="entry name" value="NUCLEAR_REC_DBD_1"/>
    <property type="match status" value="1"/>
</dbReference>
<feature type="domain" description="NR LBD" evidence="12">
    <location>
        <begin position="714"/>
        <end position="951"/>
    </location>
</feature>
<feature type="compositionally biased region" description="Polar residues" evidence="10">
    <location>
        <begin position="471"/>
        <end position="481"/>
    </location>
</feature>
<proteinExistence type="predicted"/>
<evidence type="ECO:0000256" key="5">
    <source>
        <dbReference type="ARBA" id="ARBA00023015"/>
    </source>
</evidence>
<comment type="caution">
    <text evidence="13">The sequence shown here is derived from an EMBL/GenBank/DDBJ whole genome shotgun (WGS) entry which is preliminary data.</text>
</comment>
<evidence type="ECO:0000256" key="10">
    <source>
        <dbReference type="SAM" id="MobiDB-lite"/>
    </source>
</evidence>
<dbReference type="PROSITE" id="PS51030">
    <property type="entry name" value="NUCLEAR_REC_DBD_2"/>
    <property type="match status" value="1"/>
</dbReference>
<dbReference type="PROSITE" id="PS51843">
    <property type="entry name" value="NR_LBD"/>
    <property type="match status" value="1"/>
</dbReference>
<dbReference type="CDD" id="cd06969">
    <property type="entry name" value="NR_DBD_NGFI-B"/>
    <property type="match status" value="1"/>
</dbReference>
<dbReference type="InterPro" id="IPR001628">
    <property type="entry name" value="Znf_hrmn_rcpt"/>
</dbReference>
<reference evidence="13 14" key="1">
    <citation type="submission" date="2024-02" db="EMBL/GenBank/DDBJ databases">
        <authorList>
            <person name="Daric V."/>
            <person name="Darras S."/>
        </authorList>
    </citation>
    <scope>NUCLEOTIDE SEQUENCE [LARGE SCALE GENOMIC DNA]</scope>
</reference>
<dbReference type="Pfam" id="PF00104">
    <property type="entry name" value="Hormone_recep"/>
    <property type="match status" value="1"/>
</dbReference>
<feature type="region of interest" description="Disordered" evidence="10">
    <location>
        <begin position="133"/>
        <end position="189"/>
    </location>
</feature>
<dbReference type="CDD" id="cd06945">
    <property type="entry name" value="NR_LBD_Nurr1_like"/>
    <property type="match status" value="1"/>
</dbReference>
<dbReference type="Gene3D" id="1.10.565.10">
    <property type="entry name" value="Retinoid X Receptor"/>
    <property type="match status" value="1"/>
</dbReference>
<dbReference type="InterPro" id="IPR013088">
    <property type="entry name" value="Znf_NHR/GATA"/>
</dbReference>
<keyword evidence="9" id="KW-0539">Nucleus</keyword>
<dbReference type="InterPro" id="IPR035500">
    <property type="entry name" value="NHR-like_dom_sf"/>
</dbReference>
<evidence type="ECO:0000256" key="3">
    <source>
        <dbReference type="ARBA" id="ARBA00022771"/>
    </source>
</evidence>
<feature type="region of interest" description="Disordered" evidence="10">
    <location>
        <begin position="732"/>
        <end position="753"/>
    </location>
</feature>
<feature type="compositionally biased region" description="Polar residues" evidence="10">
    <location>
        <begin position="450"/>
        <end position="459"/>
    </location>
</feature>
<keyword evidence="2" id="KW-0479">Metal-binding</keyword>
<dbReference type="Gene3D" id="3.30.50.10">
    <property type="entry name" value="Erythroid Transcription Factor GATA-1, subunit A"/>
    <property type="match status" value="1"/>
</dbReference>
<gene>
    <name evidence="13" type="ORF">CVLEPA_LOCUS2722</name>
</gene>
<keyword evidence="14" id="KW-1185">Reference proteome</keyword>
<dbReference type="SUPFAM" id="SSF57716">
    <property type="entry name" value="Glucocorticoid receptor-like (DNA-binding domain)"/>
    <property type="match status" value="1"/>
</dbReference>
<keyword evidence="5" id="KW-0805">Transcription regulation</keyword>
<evidence type="ECO:0000259" key="12">
    <source>
        <dbReference type="PROSITE" id="PS51843"/>
    </source>
</evidence>
<dbReference type="Proteomes" id="UP001642483">
    <property type="component" value="Unassembled WGS sequence"/>
</dbReference>
<dbReference type="Pfam" id="PF00105">
    <property type="entry name" value="zf-C4"/>
    <property type="match status" value="1"/>
</dbReference>
<dbReference type="InterPro" id="IPR000536">
    <property type="entry name" value="Nucl_hrmn_rcpt_lig-bd"/>
</dbReference>
<dbReference type="PRINTS" id="PR01284">
    <property type="entry name" value="NUCLEARECPTR"/>
</dbReference>
<evidence type="ECO:0000313" key="14">
    <source>
        <dbReference type="Proteomes" id="UP001642483"/>
    </source>
</evidence>
<name>A0ABP0F2K8_CLALP</name>
<dbReference type="InterPro" id="IPR003070">
    <property type="entry name" value="NR4A1-3"/>
</dbReference>
<feature type="compositionally biased region" description="Basic residues" evidence="10">
    <location>
        <begin position="323"/>
        <end position="333"/>
    </location>
</feature>
<dbReference type="PRINTS" id="PR00047">
    <property type="entry name" value="STROIDFINGER"/>
</dbReference>
<sequence>MSTLIMPSGSLCPSQSSSNIRVQTLQSNHFEELPQNFDENSPFGFISQRQLAVNNFDNLSDFSEDLVDNQSPPASLVSEFMTSSHYTAESASPLTSSSPNSAATILPNAVMTATVSSYLDPGWGDGMEAFSGRSLHRESSSGPDSNEVYARSPQHRGQGGSPMLNVPQLQQMGTMSPGGARSPKTTYPVDGRRQSAASLIESPVTSQILSSPYSTYTSDGFNSDIMRVFPADKRSPAMEQSLLSPIAGKGSNLLSIPSTSIAGGSPTYSHHSEEPEVTQPFLKTPLTTSLTLPAGIHQADNSTRKMGLDVRSYNVDDASHSRGFSRARQQRHHSYSEGRRSSNMSPPSPGKMVNMYVRSTNSYYGNATPTTQMGYPAFSENEPKPYVMGNTLSPLHLKKSHSIVGDHVTVKTELMTRHSLPSTTSYPVGDNLLQPLGQKQLEMGGKNFTSMLNSPTAAGSSFEPEGLGASPQRSPTDLSVTSPVRPDFQSYQQHQHAVFDERLTRHLKDTSSMTFGQYHPEERDQYLGHDQHDVTSGSFTNQLHSAFTATSMTKHDDVCAGALNYNGQMYFASNFHPFRNHYSGTEQSHPYPVHHERSRISMTPSTSMRPSSEGLCAVCGDNAACQHYGVRTCEGCKGFFKRTVQKKSTYVCLANKNCPVDKRRRNRCQFCRFEKCLAVGMVKEVVRTDHLKGRRGRLPSKPKGPKDPVAPPSPPVSFITSLVRAHVDTNPAISNTDSSKYRPPGMSPLSPPQSVADEAHNFYDLLASCLPVVRQWAEKIPNFCNLCQDDQTVLIEGAFLEVFALRVAYRSELQEGKLIFCNGIALHRDQLYRSFGDWIDALLSFACSLSELNVDISSFSCLLALILFRERPGLRDVKKVDEMQGVVIESLREHVSKSSVTADRPNYFMKLLAIFPDLSALAVIGARRIYRHKVEAPSVPLPQCLQRNLDLGTSVQ</sequence>
<keyword evidence="6" id="KW-0238">DNA-binding</keyword>
<feature type="domain" description="Nuclear receptor" evidence="11">
    <location>
        <begin position="613"/>
        <end position="688"/>
    </location>
</feature>
<evidence type="ECO:0000256" key="7">
    <source>
        <dbReference type="ARBA" id="ARBA00023163"/>
    </source>
</evidence>
<keyword evidence="4" id="KW-0862">Zinc</keyword>
<keyword evidence="7" id="KW-0804">Transcription</keyword>
<accession>A0ABP0F2K8</accession>
<dbReference type="PANTHER" id="PTHR24085:SF4">
    <property type="entry name" value="NUCLEAR HORMONE RECEPTOR HR38-RELATED"/>
    <property type="match status" value="1"/>
</dbReference>
<organism evidence="13 14">
    <name type="scientific">Clavelina lepadiformis</name>
    <name type="common">Light-bulb sea squirt</name>
    <name type="synonym">Ascidia lepadiformis</name>
    <dbReference type="NCBI Taxonomy" id="159417"/>
    <lineage>
        <taxon>Eukaryota</taxon>
        <taxon>Metazoa</taxon>
        <taxon>Chordata</taxon>
        <taxon>Tunicata</taxon>
        <taxon>Ascidiacea</taxon>
        <taxon>Aplousobranchia</taxon>
        <taxon>Clavelinidae</taxon>
        <taxon>Clavelina</taxon>
    </lineage>
</organism>
<keyword evidence="3" id="KW-0863">Zinc-finger</keyword>
<evidence type="ECO:0000256" key="2">
    <source>
        <dbReference type="ARBA" id="ARBA00022723"/>
    </source>
</evidence>
<dbReference type="InterPro" id="IPR001723">
    <property type="entry name" value="Nuclear_hrmn_rcpt"/>
</dbReference>
<evidence type="ECO:0000256" key="1">
    <source>
        <dbReference type="ARBA" id="ARBA00004123"/>
    </source>
</evidence>
<feature type="region of interest" description="Disordered" evidence="10">
    <location>
        <begin position="450"/>
        <end position="481"/>
    </location>
</feature>
<dbReference type="PANTHER" id="PTHR24085">
    <property type="entry name" value="NUCLEAR HORMONE RECEPTOR"/>
    <property type="match status" value="1"/>
</dbReference>
<dbReference type="SMART" id="SM00399">
    <property type="entry name" value="ZnF_C4"/>
    <property type="match status" value="1"/>
</dbReference>
<comment type="subcellular location">
    <subcellularLocation>
        <location evidence="1">Nucleus</location>
    </subcellularLocation>
</comment>
<protein>
    <recommendedName>
        <fullName evidence="15">Nuclear receptor subfamily 4 group A member 2</fullName>
    </recommendedName>
</protein>
<evidence type="ECO:0000313" key="13">
    <source>
        <dbReference type="EMBL" id="CAK8672928.1"/>
    </source>
</evidence>
<dbReference type="SUPFAM" id="SSF48508">
    <property type="entry name" value="Nuclear receptor ligand-binding domain"/>
    <property type="match status" value="1"/>
</dbReference>
<feature type="region of interest" description="Disordered" evidence="10">
    <location>
        <begin position="317"/>
        <end position="350"/>
    </location>
</feature>
<dbReference type="EMBL" id="CAWYQH010000002">
    <property type="protein sequence ID" value="CAK8672928.1"/>
    <property type="molecule type" value="Genomic_DNA"/>
</dbReference>
<evidence type="ECO:0000259" key="11">
    <source>
        <dbReference type="PROSITE" id="PS51030"/>
    </source>
</evidence>
<evidence type="ECO:0000256" key="8">
    <source>
        <dbReference type="ARBA" id="ARBA00023170"/>
    </source>
</evidence>
<keyword evidence="8" id="KW-0675">Receptor</keyword>
<evidence type="ECO:0008006" key="15">
    <source>
        <dbReference type="Google" id="ProtNLM"/>
    </source>
</evidence>
<feature type="region of interest" description="Disordered" evidence="10">
    <location>
        <begin position="690"/>
        <end position="712"/>
    </location>
</feature>
<dbReference type="PRINTS" id="PR00398">
    <property type="entry name" value="STRDHORMONER"/>
</dbReference>
<evidence type="ECO:0000256" key="9">
    <source>
        <dbReference type="ARBA" id="ARBA00023242"/>
    </source>
</evidence>
<evidence type="ECO:0000256" key="6">
    <source>
        <dbReference type="ARBA" id="ARBA00023125"/>
    </source>
</evidence>